<sequence length="141" mass="16186">MGTAVPDEYDAVRRDLSNYERGLYFELGRAHLRGETPERGWVRQFSIPTDRGPRILDNAKTQGKGVRSIERKSGRVDARTLEQLKRERLGLESGQISQSGWETVAGEKIDPRAREYMNELIRDFPGRFEHVEISRKDAARA</sequence>
<evidence type="ECO:0000256" key="1">
    <source>
        <dbReference type="SAM" id="MobiDB-lite"/>
    </source>
</evidence>
<dbReference type="RefSeq" id="WP_187686834.1">
    <property type="nucleotide sequence ID" value="NZ_AP023396.1"/>
</dbReference>
<evidence type="ECO:0000313" key="3">
    <source>
        <dbReference type="Proteomes" id="UP000516173"/>
    </source>
</evidence>
<organism evidence="2 3">
    <name type="scientific">Nocardia wallacei</name>
    <dbReference type="NCBI Taxonomy" id="480035"/>
    <lineage>
        <taxon>Bacteria</taxon>
        <taxon>Bacillati</taxon>
        <taxon>Actinomycetota</taxon>
        <taxon>Actinomycetes</taxon>
        <taxon>Mycobacteriales</taxon>
        <taxon>Nocardiaceae</taxon>
        <taxon>Nocardia</taxon>
    </lineage>
</organism>
<accession>A0A7G1KIN9</accession>
<feature type="region of interest" description="Disordered" evidence="1">
    <location>
        <begin position="52"/>
        <end position="71"/>
    </location>
</feature>
<dbReference type="Proteomes" id="UP000516173">
    <property type="component" value="Chromosome"/>
</dbReference>
<protein>
    <submittedName>
        <fullName evidence="2">Uncharacterized protein</fullName>
    </submittedName>
</protein>
<proteinExistence type="predicted"/>
<gene>
    <name evidence="2" type="ORF">NWFMUON74_10360</name>
</gene>
<reference evidence="2 3" key="1">
    <citation type="submission" date="2020-08" db="EMBL/GenBank/DDBJ databases">
        <title>Genome Sequencing of Nocardia wallacei strain FMUON74 and assembly.</title>
        <authorList>
            <person name="Toyokawa M."/>
            <person name="Uesaka K."/>
        </authorList>
    </citation>
    <scope>NUCLEOTIDE SEQUENCE [LARGE SCALE GENOMIC DNA]</scope>
    <source>
        <strain evidence="2 3">FMUON74</strain>
    </source>
</reference>
<dbReference type="AlphaFoldDB" id="A0A7G1KIN9"/>
<dbReference type="EMBL" id="AP023396">
    <property type="protein sequence ID" value="BCK53264.1"/>
    <property type="molecule type" value="Genomic_DNA"/>
</dbReference>
<dbReference type="KEGG" id="nwl:NWFMUON74_10360"/>
<evidence type="ECO:0000313" key="2">
    <source>
        <dbReference type="EMBL" id="BCK53264.1"/>
    </source>
</evidence>
<dbReference type="GeneID" id="80345647"/>
<keyword evidence="3" id="KW-1185">Reference proteome</keyword>
<name>A0A7G1KIN9_9NOCA</name>